<reference evidence="3" key="2">
    <citation type="journal article" date="2019" name="Int. J. Syst. Evol. Microbiol.">
        <title>The Global Catalogue of Microorganisms (GCM) 10K type strain sequencing project: providing services to taxonomists for standard genome sequencing and annotation.</title>
        <authorList>
            <consortium name="The Broad Institute Genomics Platform"/>
            <consortium name="The Broad Institute Genome Sequencing Center for Infectious Disease"/>
            <person name="Wu L."/>
            <person name="Ma J."/>
        </authorList>
    </citation>
    <scope>NUCLEOTIDE SEQUENCE [LARGE SCALE GENOMIC DNA]</scope>
    <source>
        <strain evidence="3">DT72</strain>
    </source>
</reference>
<reference evidence="1" key="1">
    <citation type="journal article" date="2014" name="Int. J. Syst. Evol. Microbiol.">
        <title>Complete genome sequence of Corynebacterium casei LMG S-19264T (=DSM 44701T), isolated from a smear-ripened cheese.</title>
        <authorList>
            <consortium name="US DOE Joint Genome Institute (JGI-PGF)"/>
            <person name="Walter F."/>
            <person name="Albersmeier A."/>
            <person name="Kalinowski J."/>
            <person name="Ruckert C."/>
        </authorList>
    </citation>
    <scope>NUCLEOTIDE SEQUENCE [LARGE SCALE GENOMIC DNA]</scope>
    <source>
        <strain evidence="1">CCM 7472</strain>
    </source>
</reference>
<protein>
    <submittedName>
        <fullName evidence="1">Uncharacterized protein</fullName>
    </submittedName>
</protein>
<proteinExistence type="predicted"/>
<dbReference type="EMBL" id="JBHSZH010000004">
    <property type="protein sequence ID" value="MFC7079434.1"/>
    <property type="molecule type" value="Genomic_DNA"/>
</dbReference>
<keyword evidence="3" id="KW-1185">Reference proteome</keyword>
<name>A0ABD5WJT6_9EURY</name>
<reference evidence="1" key="3">
    <citation type="submission" date="2024-09" db="EMBL/GenBank/DDBJ databases">
        <authorList>
            <person name="Sun Q."/>
        </authorList>
    </citation>
    <scope>NUCLEOTIDE SEQUENCE</scope>
    <source>
        <strain evidence="1">CCM 7472</strain>
    </source>
</reference>
<comment type="caution">
    <text evidence="1">The sequence shown here is derived from an EMBL/GenBank/DDBJ whole genome shotgun (WGS) entry which is preliminary data.</text>
</comment>
<dbReference type="EMBL" id="JBHSZH010000004">
    <property type="protein sequence ID" value="MFC7079517.1"/>
    <property type="molecule type" value="Genomic_DNA"/>
</dbReference>
<organism evidence="1 3">
    <name type="scientific">Halorussus caseinilyticus</name>
    <dbReference type="NCBI Taxonomy" id="3034025"/>
    <lineage>
        <taxon>Archaea</taxon>
        <taxon>Methanobacteriati</taxon>
        <taxon>Methanobacteriota</taxon>
        <taxon>Stenosarchaea group</taxon>
        <taxon>Halobacteria</taxon>
        <taxon>Halobacteriales</taxon>
        <taxon>Haladaptataceae</taxon>
        <taxon>Halorussus</taxon>
    </lineage>
</organism>
<accession>A0ABD5WJT6</accession>
<sequence length="176" mass="20254">MGRFLNSFTVGLSDTSAELYEINPKPEAEEDALFPLLNAHAERLRDEVGGRAHWYRLDGTWFVAVVGAHDRRKTVESVNRQDLHRHGEIELDFSRDSDFKLIQRAIFDALESEIGRSDDYWFDNRRYRKRVYAENAEWSLRGFDVYPGVKLRLDAHDGLTLTLDPTLGTHSSENAG</sequence>
<gene>
    <name evidence="1" type="ORF">ACFQJ6_03960</name>
    <name evidence="2" type="ORF">ACFQJ6_04490</name>
</gene>
<dbReference type="RefSeq" id="WP_382208917.1">
    <property type="nucleotide sequence ID" value="NZ_JBHSZH010000004.1"/>
</dbReference>
<dbReference type="AlphaFoldDB" id="A0ABD5WJT6"/>
<evidence type="ECO:0000313" key="1">
    <source>
        <dbReference type="EMBL" id="MFC7079434.1"/>
    </source>
</evidence>
<dbReference type="Proteomes" id="UP001596407">
    <property type="component" value="Unassembled WGS sequence"/>
</dbReference>
<evidence type="ECO:0000313" key="2">
    <source>
        <dbReference type="EMBL" id="MFC7079517.1"/>
    </source>
</evidence>
<evidence type="ECO:0000313" key="3">
    <source>
        <dbReference type="Proteomes" id="UP001596407"/>
    </source>
</evidence>